<name>A0A059DDH4_EUCGR</name>
<evidence type="ECO:0000313" key="1">
    <source>
        <dbReference type="EMBL" id="KCW88504.1"/>
    </source>
</evidence>
<proteinExistence type="predicted"/>
<reference evidence="1" key="1">
    <citation type="submission" date="2013-07" db="EMBL/GenBank/DDBJ databases">
        <title>The genome of Eucalyptus grandis.</title>
        <authorList>
            <person name="Schmutz J."/>
            <person name="Hayes R."/>
            <person name="Myburg A."/>
            <person name="Tuskan G."/>
            <person name="Grattapaglia D."/>
            <person name="Rokhsar D.S."/>
        </authorList>
    </citation>
    <scope>NUCLEOTIDE SEQUENCE</scope>
    <source>
        <tissue evidence="1">Leaf extractions</tissue>
    </source>
</reference>
<sequence>MAENFSHSLMATNQESYYSGKIPASLCRLLKGIYLLSMRYTVPKLPWFEVFANRSMIRVQSAESSWESFNYN</sequence>
<dbReference type="Gramene" id="KCW88504">
    <property type="protein sequence ID" value="KCW88504"/>
    <property type="gene ID" value="EUGRSUZ_A00889"/>
</dbReference>
<dbReference type="AlphaFoldDB" id="A0A059DDH4"/>
<protein>
    <submittedName>
        <fullName evidence="1">Uncharacterized protein</fullName>
    </submittedName>
</protein>
<organism evidence="1">
    <name type="scientific">Eucalyptus grandis</name>
    <name type="common">Flooded gum</name>
    <dbReference type="NCBI Taxonomy" id="71139"/>
    <lineage>
        <taxon>Eukaryota</taxon>
        <taxon>Viridiplantae</taxon>
        <taxon>Streptophyta</taxon>
        <taxon>Embryophyta</taxon>
        <taxon>Tracheophyta</taxon>
        <taxon>Spermatophyta</taxon>
        <taxon>Magnoliopsida</taxon>
        <taxon>eudicotyledons</taxon>
        <taxon>Gunneridae</taxon>
        <taxon>Pentapetalae</taxon>
        <taxon>rosids</taxon>
        <taxon>malvids</taxon>
        <taxon>Myrtales</taxon>
        <taxon>Myrtaceae</taxon>
        <taxon>Myrtoideae</taxon>
        <taxon>Eucalypteae</taxon>
        <taxon>Eucalyptus</taxon>
    </lineage>
</organism>
<gene>
    <name evidence="1" type="ORF">EUGRSUZ_A00889</name>
</gene>
<accession>A0A059DDH4</accession>
<dbReference type="EMBL" id="KK198753">
    <property type="protein sequence ID" value="KCW88504.1"/>
    <property type="molecule type" value="Genomic_DNA"/>
</dbReference>
<dbReference type="InParanoid" id="A0A059DDH4"/>